<accession>A0ABT7PJY7</accession>
<dbReference type="PROSITE" id="PS51352">
    <property type="entry name" value="THIOREDOXIN_2"/>
    <property type="match status" value="1"/>
</dbReference>
<dbReference type="InterPro" id="IPR011990">
    <property type="entry name" value="TPR-like_helical_dom_sf"/>
</dbReference>
<sequence>MQKIRSSWWTGTPRAPYLLLHFSFALCLIPVLAAPRASANDVAKPNETLGDGTSEKLGDTEDILAGHSFHGEAFNEGPRQKAYLMGGTGEVTFPVSTEIELAQKFFDQGVGQLHGFWYFEAERSFRQVALLDPDCAMAYWGMAMANIENEKRALGFIKEAVERKKTASKRDQLWIDGLADYLKSKKKDEKVAKQDYIRSLEKIIHDFPDDIEAKAFLAVRLWQFKKDLPITSHQAVDAILDQVFAARPMHPAHHYRIHLWDNEKPERAMTSAALGGQSGPSIAHLWHMPGHIYSRVKRYPDAVWQQEASSRADHNHMMRDGVLPDQIHNYAHNQEWMTRNLINIGRSGDALAIATNLVEHPRHPKYNTVEKRGSSAAHGRARLFQVLQRFEMWDKLIELSETMYLEPTDVTSEQDKRIRALGVAHFEKGDSSLLLAQLVELQARLAHTQRERKVAQDKAEKEAKEAKKAAAEIDKAKADAVKPIDRRIKSLNESIAELNAYAGLMVGSNKSAKTLLDQVTGIEKDRLARLYMRAGDHKKAERLASEAVESAKNEVIPLANQVDVLFRIGKKKEASEAFTKLRKISGHIDDLSLAPFERLSDVAAAIELPDDWRIPPEPNQDVGERPALATIGPLRYTPSPAINWSLPNENGDSLAFEQFEGKPVVVIFYLGFGCLHCAEQLTAFAPKTKEFADAGISLVAVSTDTIKELKSSIDNFQVEGEFPFPLVSDSELGTFKAYRAFDDFENQPLHGTFLIDRDGFVRWQDISYEPFNDPDFLLKEGKRLLRLPVRPKN</sequence>
<dbReference type="PANTHER" id="PTHR45588">
    <property type="entry name" value="TPR DOMAIN-CONTAINING PROTEIN"/>
    <property type="match status" value="1"/>
</dbReference>
<dbReference type="PANTHER" id="PTHR45588:SF1">
    <property type="entry name" value="WW DOMAIN-CONTAINING PROTEIN"/>
    <property type="match status" value="1"/>
</dbReference>
<dbReference type="Pfam" id="PF00578">
    <property type="entry name" value="AhpC-TSA"/>
    <property type="match status" value="1"/>
</dbReference>
<dbReference type="InterPro" id="IPR013766">
    <property type="entry name" value="Thioredoxin_domain"/>
</dbReference>
<name>A0ABT7PJY7_9BACT</name>
<dbReference type="InterPro" id="IPR036249">
    <property type="entry name" value="Thioredoxin-like_sf"/>
</dbReference>
<keyword evidence="1" id="KW-0175">Coiled coil</keyword>
<dbReference type="EMBL" id="JASZZN010000010">
    <property type="protein sequence ID" value="MDM4016813.1"/>
    <property type="molecule type" value="Genomic_DNA"/>
</dbReference>
<evidence type="ECO:0000313" key="4">
    <source>
        <dbReference type="Proteomes" id="UP001239462"/>
    </source>
</evidence>
<feature type="domain" description="Thioredoxin" evidence="2">
    <location>
        <begin position="635"/>
        <end position="786"/>
    </location>
</feature>
<organism evidence="3 4">
    <name type="scientific">Roseiconus lacunae</name>
    <dbReference type="NCBI Taxonomy" id="2605694"/>
    <lineage>
        <taxon>Bacteria</taxon>
        <taxon>Pseudomonadati</taxon>
        <taxon>Planctomycetota</taxon>
        <taxon>Planctomycetia</taxon>
        <taxon>Pirellulales</taxon>
        <taxon>Pirellulaceae</taxon>
        <taxon>Roseiconus</taxon>
    </lineage>
</organism>
<dbReference type="Proteomes" id="UP001239462">
    <property type="component" value="Unassembled WGS sequence"/>
</dbReference>
<dbReference type="Gene3D" id="1.25.40.10">
    <property type="entry name" value="Tetratricopeptide repeat domain"/>
    <property type="match status" value="1"/>
</dbReference>
<evidence type="ECO:0000256" key="1">
    <source>
        <dbReference type="SAM" id="Coils"/>
    </source>
</evidence>
<reference evidence="3 4" key="1">
    <citation type="submission" date="2023-06" db="EMBL/GenBank/DDBJ databases">
        <title>Roseiconus lacunae JC819 isolated from Gulf of Mannar region, Tamil Nadu.</title>
        <authorList>
            <person name="Pk S."/>
            <person name="Ch S."/>
            <person name="Ch V.R."/>
        </authorList>
    </citation>
    <scope>NUCLEOTIDE SEQUENCE [LARGE SCALE GENOMIC DNA]</scope>
    <source>
        <strain evidence="3 4">JC819</strain>
    </source>
</reference>
<dbReference type="InterPro" id="IPR000866">
    <property type="entry name" value="AhpC/TSA"/>
</dbReference>
<dbReference type="Gene3D" id="3.40.30.10">
    <property type="entry name" value="Glutaredoxin"/>
    <property type="match status" value="1"/>
</dbReference>
<gene>
    <name evidence="3" type="ORF">QTN89_15310</name>
</gene>
<dbReference type="RefSeq" id="WP_289164432.1">
    <property type="nucleotide sequence ID" value="NZ_JASZZN010000010.1"/>
</dbReference>
<dbReference type="SUPFAM" id="SSF48452">
    <property type="entry name" value="TPR-like"/>
    <property type="match status" value="1"/>
</dbReference>
<feature type="coiled-coil region" evidence="1">
    <location>
        <begin position="438"/>
        <end position="479"/>
    </location>
</feature>
<proteinExistence type="predicted"/>
<protein>
    <submittedName>
        <fullName evidence="3">Peroxiredoxin family protein</fullName>
    </submittedName>
</protein>
<evidence type="ECO:0000259" key="2">
    <source>
        <dbReference type="PROSITE" id="PS51352"/>
    </source>
</evidence>
<dbReference type="SUPFAM" id="SSF52833">
    <property type="entry name" value="Thioredoxin-like"/>
    <property type="match status" value="1"/>
</dbReference>
<evidence type="ECO:0000313" key="3">
    <source>
        <dbReference type="EMBL" id="MDM4016813.1"/>
    </source>
</evidence>
<keyword evidence="4" id="KW-1185">Reference proteome</keyword>
<comment type="caution">
    <text evidence="3">The sequence shown here is derived from an EMBL/GenBank/DDBJ whole genome shotgun (WGS) entry which is preliminary data.</text>
</comment>